<gene>
    <name evidence="6" type="ORF">HK099_001756</name>
</gene>
<dbReference type="PROSITE" id="PS00108">
    <property type="entry name" value="PROTEIN_KINASE_ST"/>
    <property type="match status" value="1"/>
</dbReference>
<protein>
    <recommendedName>
        <fullName evidence="5">Protein kinase domain-containing protein</fullName>
    </recommendedName>
</protein>
<evidence type="ECO:0000256" key="3">
    <source>
        <dbReference type="PROSITE-ProRule" id="PRU10141"/>
    </source>
</evidence>
<dbReference type="PANTHER" id="PTHR44167:SF24">
    <property type="entry name" value="SERINE_THREONINE-PROTEIN KINASE CHK2"/>
    <property type="match status" value="1"/>
</dbReference>
<keyword evidence="4" id="KW-0723">Serine/threonine-protein kinase</keyword>
<proteinExistence type="inferred from homology"/>
<dbReference type="PROSITE" id="PS50011">
    <property type="entry name" value="PROTEIN_KINASE_DOM"/>
    <property type="match status" value="1"/>
</dbReference>
<keyword evidence="1 3" id="KW-0547">Nucleotide-binding</keyword>
<organism evidence="6 7">
    <name type="scientific">Clydaea vesicula</name>
    <dbReference type="NCBI Taxonomy" id="447962"/>
    <lineage>
        <taxon>Eukaryota</taxon>
        <taxon>Fungi</taxon>
        <taxon>Fungi incertae sedis</taxon>
        <taxon>Chytridiomycota</taxon>
        <taxon>Chytridiomycota incertae sedis</taxon>
        <taxon>Chytridiomycetes</taxon>
        <taxon>Lobulomycetales</taxon>
        <taxon>Lobulomycetaceae</taxon>
        <taxon>Clydaea</taxon>
    </lineage>
</organism>
<dbReference type="GO" id="GO:0004674">
    <property type="term" value="F:protein serine/threonine kinase activity"/>
    <property type="evidence" value="ECO:0007669"/>
    <property type="project" value="UniProtKB-KW"/>
</dbReference>
<comment type="similarity">
    <text evidence="4">Belongs to the protein kinase superfamily.</text>
</comment>
<dbReference type="Gene3D" id="1.10.510.10">
    <property type="entry name" value="Transferase(Phosphotransferase) domain 1"/>
    <property type="match status" value="1"/>
</dbReference>
<dbReference type="InterPro" id="IPR000719">
    <property type="entry name" value="Prot_kinase_dom"/>
</dbReference>
<dbReference type="InterPro" id="IPR011009">
    <property type="entry name" value="Kinase-like_dom_sf"/>
</dbReference>
<feature type="binding site" evidence="3">
    <location>
        <position position="160"/>
    </location>
    <ligand>
        <name>ATP</name>
        <dbReference type="ChEBI" id="CHEBI:30616"/>
    </ligand>
</feature>
<evidence type="ECO:0000256" key="4">
    <source>
        <dbReference type="RuleBase" id="RU000304"/>
    </source>
</evidence>
<sequence length="457" mass="52468">MNLQSSYSQKPSCIPTTPTKHRYQLDDFAYLSPTKKFKCADSIPSLIGHDSELDEASSFSDLLDSSPLSASIDDHSICNSSYSNQYFLHPEHLNSSVSENTIDHQIEGTEKLAREAIRSALKTNKILTTNYCINLILGWGGNGVVIGGKSKLNNSNIAIKLIYKRDEKLNSSLPTLPNNLPSEIQILSTLNRKLNKEKINDSSIIKFIDWFEDDKNYYLVTSRIESNWNETNFFGDKIFEKEETLRTKNYFGETLTLAIRSGGSDLFSYIDSNTIVPINLQKVIFKQIAQGLAILHQNDITHGDIKEENILLNEMFQPKIIDFGHAKKRNYCKKKKTYLNKISFYGTRDMTAPEILINLNNKYNSDIPLRKFSGFENDIWALGLLLYAMCFGTLSSVDHKRFIRDCQEENFFGDYYPGKFFKIRDRNLTNLLKGMLTIDPKKRFNIFQVLDHPYLRD</sequence>
<dbReference type="EMBL" id="JADGJW010001529">
    <property type="protein sequence ID" value="KAJ3202725.1"/>
    <property type="molecule type" value="Genomic_DNA"/>
</dbReference>
<dbReference type="Gene3D" id="3.30.200.20">
    <property type="entry name" value="Phosphorylase Kinase, domain 1"/>
    <property type="match status" value="1"/>
</dbReference>
<keyword evidence="4" id="KW-0808">Transferase</keyword>
<dbReference type="SMART" id="SM00220">
    <property type="entry name" value="S_TKc"/>
    <property type="match status" value="1"/>
</dbReference>
<evidence type="ECO:0000313" key="7">
    <source>
        <dbReference type="Proteomes" id="UP001211065"/>
    </source>
</evidence>
<dbReference type="InterPro" id="IPR017441">
    <property type="entry name" value="Protein_kinase_ATP_BS"/>
</dbReference>
<evidence type="ECO:0000256" key="2">
    <source>
        <dbReference type="ARBA" id="ARBA00022840"/>
    </source>
</evidence>
<keyword evidence="2 3" id="KW-0067">ATP-binding</keyword>
<dbReference type="InterPro" id="IPR008271">
    <property type="entry name" value="Ser/Thr_kinase_AS"/>
</dbReference>
<accession>A0AAD5TU27</accession>
<keyword evidence="7" id="KW-1185">Reference proteome</keyword>
<dbReference type="Proteomes" id="UP001211065">
    <property type="component" value="Unassembled WGS sequence"/>
</dbReference>
<dbReference type="Pfam" id="PF00069">
    <property type="entry name" value="Pkinase"/>
    <property type="match status" value="1"/>
</dbReference>
<dbReference type="PANTHER" id="PTHR44167">
    <property type="entry name" value="OVARIAN-SPECIFIC SERINE/THREONINE-PROTEIN KINASE LOK-RELATED"/>
    <property type="match status" value="1"/>
</dbReference>
<keyword evidence="4" id="KW-0418">Kinase</keyword>
<dbReference type="AlphaFoldDB" id="A0AAD5TU27"/>
<evidence type="ECO:0000259" key="5">
    <source>
        <dbReference type="PROSITE" id="PS50011"/>
    </source>
</evidence>
<name>A0AAD5TU27_9FUNG</name>
<dbReference type="GO" id="GO:0005524">
    <property type="term" value="F:ATP binding"/>
    <property type="evidence" value="ECO:0007669"/>
    <property type="project" value="UniProtKB-UniRule"/>
</dbReference>
<feature type="domain" description="Protein kinase" evidence="5">
    <location>
        <begin position="131"/>
        <end position="455"/>
    </location>
</feature>
<dbReference type="PROSITE" id="PS00107">
    <property type="entry name" value="PROTEIN_KINASE_ATP"/>
    <property type="match status" value="1"/>
</dbReference>
<reference evidence="6" key="1">
    <citation type="submission" date="2020-05" db="EMBL/GenBank/DDBJ databases">
        <title>Phylogenomic resolution of chytrid fungi.</title>
        <authorList>
            <person name="Stajich J.E."/>
            <person name="Amses K."/>
            <person name="Simmons R."/>
            <person name="Seto K."/>
            <person name="Myers J."/>
            <person name="Bonds A."/>
            <person name="Quandt C.A."/>
            <person name="Barry K."/>
            <person name="Liu P."/>
            <person name="Grigoriev I."/>
            <person name="Longcore J.E."/>
            <person name="James T.Y."/>
        </authorList>
    </citation>
    <scope>NUCLEOTIDE SEQUENCE</scope>
    <source>
        <strain evidence="6">JEL0476</strain>
    </source>
</reference>
<dbReference type="SUPFAM" id="SSF56112">
    <property type="entry name" value="Protein kinase-like (PK-like)"/>
    <property type="match status" value="1"/>
</dbReference>
<evidence type="ECO:0000256" key="1">
    <source>
        <dbReference type="ARBA" id="ARBA00022741"/>
    </source>
</evidence>
<comment type="caution">
    <text evidence="6">The sequence shown here is derived from an EMBL/GenBank/DDBJ whole genome shotgun (WGS) entry which is preliminary data.</text>
</comment>
<evidence type="ECO:0000313" key="6">
    <source>
        <dbReference type="EMBL" id="KAJ3202725.1"/>
    </source>
</evidence>